<comment type="caution">
    <text evidence="5">The sequence shown here is derived from an EMBL/GenBank/DDBJ whole genome shotgun (WGS) entry which is preliminary data.</text>
</comment>
<dbReference type="GO" id="GO:0005507">
    <property type="term" value="F:copper ion binding"/>
    <property type="evidence" value="ECO:0007669"/>
    <property type="project" value="InterPro"/>
</dbReference>
<evidence type="ECO:0000256" key="1">
    <source>
        <dbReference type="ARBA" id="ARBA00010457"/>
    </source>
</evidence>
<dbReference type="PROSITE" id="PS00332">
    <property type="entry name" value="SOD_CU_ZN_2"/>
    <property type="match status" value="1"/>
</dbReference>
<dbReference type="AlphaFoldDB" id="A0A4R2GT14"/>
<evidence type="ECO:0000313" key="5">
    <source>
        <dbReference type="EMBL" id="TCO13316.1"/>
    </source>
</evidence>
<comment type="function">
    <text evidence="2">Destroys radicals which are normally produced within the cells and which are toxic to biological systems.</text>
</comment>
<comment type="similarity">
    <text evidence="1 2">Belongs to the Cu-Zn superoxide dismutase family.</text>
</comment>
<comment type="catalytic activity">
    <reaction evidence="2">
        <text>2 superoxide + 2 H(+) = H2O2 + O2</text>
        <dbReference type="Rhea" id="RHEA:20696"/>
        <dbReference type="ChEBI" id="CHEBI:15378"/>
        <dbReference type="ChEBI" id="CHEBI:15379"/>
        <dbReference type="ChEBI" id="CHEBI:16240"/>
        <dbReference type="ChEBI" id="CHEBI:18421"/>
        <dbReference type="EC" id="1.15.1.1"/>
    </reaction>
</comment>
<organism evidence="5 6">
    <name type="scientific">Camelimonas lactis</name>
    <dbReference type="NCBI Taxonomy" id="659006"/>
    <lineage>
        <taxon>Bacteria</taxon>
        <taxon>Pseudomonadati</taxon>
        <taxon>Pseudomonadota</taxon>
        <taxon>Alphaproteobacteria</taxon>
        <taxon>Hyphomicrobiales</taxon>
        <taxon>Chelatococcaceae</taxon>
        <taxon>Camelimonas</taxon>
    </lineage>
</organism>
<keyword evidence="2" id="KW-0560">Oxidoreductase</keyword>
<name>A0A4R2GT14_9HYPH</name>
<comment type="cofactor">
    <cofactor evidence="2">
        <name>Zn(2+)</name>
        <dbReference type="ChEBI" id="CHEBI:29105"/>
    </cofactor>
    <text evidence="2">Binds 1 zinc ion per subunit.</text>
</comment>
<dbReference type="SUPFAM" id="SSF49329">
    <property type="entry name" value="Cu,Zn superoxide dismutase-like"/>
    <property type="match status" value="1"/>
</dbReference>
<gene>
    <name evidence="5" type="ORF">EV666_10626</name>
</gene>
<feature type="domain" description="Superoxide dismutase copper/zinc binding" evidence="4">
    <location>
        <begin position="49"/>
        <end position="179"/>
    </location>
</feature>
<reference evidence="5 6" key="1">
    <citation type="submission" date="2019-03" db="EMBL/GenBank/DDBJ databases">
        <title>Genomic Encyclopedia of Type Strains, Phase IV (KMG-IV): sequencing the most valuable type-strain genomes for metagenomic binning, comparative biology and taxonomic classification.</title>
        <authorList>
            <person name="Goeker M."/>
        </authorList>
    </citation>
    <scope>NUCLEOTIDE SEQUENCE [LARGE SCALE GENOMIC DNA]</scope>
    <source>
        <strain evidence="5 6">DSM 22958</strain>
    </source>
</reference>
<keyword evidence="2" id="KW-0862">Zinc</keyword>
<proteinExistence type="inferred from homology"/>
<keyword evidence="6" id="KW-1185">Reference proteome</keyword>
<evidence type="ECO:0000259" key="4">
    <source>
        <dbReference type="Pfam" id="PF00080"/>
    </source>
</evidence>
<dbReference type="EC" id="1.15.1.1" evidence="2"/>
<keyword evidence="3" id="KW-0732">Signal</keyword>
<keyword evidence="2" id="KW-0479">Metal-binding</keyword>
<dbReference type="EMBL" id="SLWL01000006">
    <property type="protein sequence ID" value="TCO13316.1"/>
    <property type="molecule type" value="Genomic_DNA"/>
</dbReference>
<dbReference type="RefSeq" id="WP_132006085.1">
    <property type="nucleotide sequence ID" value="NZ_JBHUNN010000002.1"/>
</dbReference>
<protein>
    <recommendedName>
        <fullName evidence="2">Superoxide dismutase [Cu-Zn]</fullName>
        <ecNumber evidence="2">1.15.1.1</ecNumber>
    </recommendedName>
</protein>
<evidence type="ECO:0000313" key="6">
    <source>
        <dbReference type="Proteomes" id="UP000294881"/>
    </source>
</evidence>
<comment type="cofactor">
    <cofactor evidence="2">
        <name>Cu cation</name>
        <dbReference type="ChEBI" id="CHEBI:23378"/>
    </cofactor>
    <text evidence="2">Binds 1 copper ion per subunit.</text>
</comment>
<dbReference type="GO" id="GO:0004784">
    <property type="term" value="F:superoxide dismutase activity"/>
    <property type="evidence" value="ECO:0007669"/>
    <property type="project" value="UniProtKB-EC"/>
</dbReference>
<dbReference type="Pfam" id="PF00080">
    <property type="entry name" value="Sod_Cu"/>
    <property type="match status" value="1"/>
</dbReference>
<feature type="chain" id="PRO_5020628132" description="Superoxide dismutase [Cu-Zn]" evidence="3">
    <location>
        <begin position="27"/>
        <end position="193"/>
    </location>
</feature>
<keyword evidence="2" id="KW-0186">Copper</keyword>
<dbReference type="InterPro" id="IPR024134">
    <property type="entry name" value="SOD_Cu/Zn_/chaperone"/>
</dbReference>
<evidence type="ECO:0000256" key="3">
    <source>
        <dbReference type="SAM" id="SignalP"/>
    </source>
</evidence>
<dbReference type="InterPro" id="IPR001424">
    <property type="entry name" value="SOD_Cu_Zn_dom"/>
</dbReference>
<evidence type="ECO:0000256" key="2">
    <source>
        <dbReference type="RuleBase" id="RU000393"/>
    </source>
</evidence>
<dbReference type="InterPro" id="IPR018152">
    <property type="entry name" value="SOD_Cu/Zn_BS"/>
</dbReference>
<accession>A0A4R2GT14</accession>
<dbReference type="PANTHER" id="PTHR10003">
    <property type="entry name" value="SUPEROXIDE DISMUTASE CU-ZN -RELATED"/>
    <property type="match status" value="1"/>
</dbReference>
<dbReference type="CDD" id="cd00305">
    <property type="entry name" value="Cu-Zn_Superoxide_Dismutase"/>
    <property type="match status" value="1"/>
</dbReference>
<dbReference type="Gene3D" id="2.60.40.200">
    <property type="entry name" value="Superoxide dismutase, copper/zinc binding domain"/>
    <property type="match status" value="1"/>
</dbReference>
<dbReference type="OrthoDB" id="5431326at2"/>
<dbReference type="Proteomes" id="UP000294881">
    <property type="component" value="Unassembled WGS sequence"/>
</dbReference>
<feature type="signal peptide" evidence="3">
    <location>
        <begin position="1"/>
        <end position="26"/>
    </location>
</feature>
<sequence length="193" mass="19224">MHGLTSFAAAIGATLAAAALPTVALAAGTTDRQPEATAIFVNGKGAKTGEAQLFETPSGVLIHVEVKGLPAGKWVAFHAHEHGACSPGDGHKAAGGHFNPTGAKHGYFAEGGPHAGDMPNQRVGSDGVLRAEVFAPMLSLGGAGRASSDVSGRTLMIHAKPDDYVSQPAGDAGDRLACAPVVRAGAGGKGGHH</sequence>
<dbReference type="InterPro" id="IPR036423">
    <property type="entry name" value="SOD-like_Cu/Zn_dom_sf"/>
</dbReference>